<dbReference type="GO" id="GO:0003676">
    <property type="term" value="F:nucleic acid binding"/>
    <property type="evidence" value="ECO:0007669"/>
    <property type="project" value="InterPro"/>
</dbReference>
<dbReference type="Gene3D" id="1.10.30.50">
    <property type="match status" value="1"/>
</dbReference>
<dbReference type="GO" id="GO:0004519">
    <property type="term" value="F:endonuclease activity"/>
    <property type="evidence" value="ECO:0007669"/>
    <property type="project" value="UniProtKB-KW"/>
</dbReference>
<evidence type="ECO:0000313" key="2">
    <source>
        <dbReference type="EMBL" id="OIN58621.1"/>
    </source>
</evidence>
<dbReference type="SMART" id="SM00507">
    <property type="entry name" value="HNHc"/>
    <property type="match status" value="1"/>
</dbReference>
<dbReference type="AlphaFoldDB" id="A0A1S2VIN3"/>
<organism evidence="2 3">
    <name type="scientific">Arsenicibacter rosenii</name>
    <dbReference type="NCBI Taxonomy" id="1750698"/>
    <lineage>
        <taxon>Bacteria</taxon>
        <taxon>Pseudomonadati</taxon>
        <taxon>Bacteroidota</taxon>
        <taxon>Cytophagia</taxon>
        <taxon>Cytophagales</taxon>
        <taxon>Spirosomataceae</taxon>
        <taxon>Arsenicibacter</taxon>
    </lineage>
</organism>
<dbReference type="InterPro" id="IPR003615">
    <property type="entry name" value="HNH_nuc"/>
</dbReference>
<sequence length="135" mass="15742">MSRSLSAAIKKKIALRAKYRCEYCLLPEHLSFYAFHIEHIRSIKHGGTNELSNLAYCCPDCNYFKGTDIATFLDNDTLVRFFNPRRDDWNSHFMLEESAIHGITDIGIATVRIFKFNDVERLIFRQQLAELGFYP</sequence>
<dbReference type="InterPro" id="IPR002711">
    <property type="entry name" value="HNH"/>
</dbReference>
<dbReference type="PANTHER" id="PTHR33877:SF1">
    <property type="entry name" value="TYPE IV METHYL-DIRECTED RESTRICTION ENZYME ECOKMCRA"/>
    <property type="match status" value="1"/>
</dbReference>
<dbReference type="Pfam" id="PF01844">
    <property type="entry name" value="HNH"/>
    <property type="match status" value="1"/>
</dbReference>
<comment type="caution">
    <text evidence="2">The sequence shown here is derived from an EMBL/GenBank/DDBJ whole genome shotgun (WGS) entry which is preliminary data.</text>
</comment>
<feature type="domain" description="HNH nuclease" evidence="1">
    <location>
        <begin position="8"/>
        <end position="63"/>
    </location>
</feature>
<dbReference type="EMBL" id="MORL01000006">
    <property type="protein sequence ID" value="OIN58621.1"/>
    <property type="molecule type" value="Genomic_DNA"/>
</dbReference>
<name>A0A1S2VIN3_9BACT</name>
<keyword evidence="2" id="KW-0378">Hydrolase</keyword>
<dbReference type="InterPro" id="IPR052892">
    <property type="entry name" value="NA-targeting_endonuclease"/>
</dbReference>
<protein>
    <submittedName>
        <fullName evidence="2">HNH endonuclease</fullName>
    </submittedName>
</protein>
<keyword evidence="2" id="KW-0255">Endonuclease</keyword>
<reference evidence="2 3" key="1">
    <citation type="submission" date="2016-10" db="EMBL/GenBank/DDBJ databases">
        <title>Arsenicibacter rosenii gen. nov., sp. nov., an efficient arsenic-methylating bacterium isolated from an arsenic-contaminated paddy soil.</title>
        <authorList>
            <person name="Huang K."/>
        </authorList>
    </citation>
    <scope>NUCLEOTIDE SEQUENCE [LARGE SCALE GENOMIC DNA]</scope>
    <source>
        <strain evidence="2 3">SM-1</strain>
    </source>
</reference>
<dbReference type="OrthoDB" id="963483at2"/>
<proteinExistence type="predicted"/>
<evidence type="ECO:0000313" key="3">
    <source>
        <dbReference type="Proteomes" id="UP000181790"/>
    </source>
</evidence>
<evidence type="ECO:0000259" key="1">
    <source>
        <dbReference type="SMART" id="SM00507"/>
    </source>
</evidence>
<dbReference type="CDD" id="cd00085">
    <property type="entry name" value="HNHc"/>
    <property type="match status" value="1"/>
</dbReference>
<dbReference type="GO" id="GO:0008270">
    <property type="term" value="F:zinc ion binding"/>
    <property type="evidence" value="ECO:0007669"/>
    <property type="project" value="InterPro"/>
</dbReference>
<dbReference type="Proteomes" id="UP000181790">
    <property type="component" value="Unassembled WGS sequence"/>
</dbReference>
<keyword evidence="3" id="KW-1185">Reference proteome</keyword>
<gene>
    <name evidence="2" type="ORF">BLX24_13710</name>
</gene>
<accession>A0A1S2VIN3</accession>
<dbReference type="RefSeq" id="WP_071503728.1">
    <property type="nucleotide sequence ID" value="NZ_MORL01000006.1"/>
</dbReference>
<keyword evidence="2" id="KW-0540">Nuclease</keyword>
<dbReference type="PANTHER" id="PTHR33877">
    <property type="entry name" value="SLL1193 PROTEIN"/>
    <property type="match status" value="1"/>
</dbReference>